<feature type="transmembrane region" description="Helical" evidence="1">
    <location>
        <begin position="62"/>
        <end position="81"/>
    </location>
</feature>
<dbReference type="Proteomes" id="UP001645039">
    <property type="component" value="Unassembled WGS sequence"/>
</dbReference>
<feature type="transmembrane region" description="Helical" evidence="1">
    <location>
        <begin position="181"/>
        <end position="206"/>
    </location>
</feature>
<evidence type="ECO:0000256" key="1">
    <source>
        <dbReference type="SAM" id="Phobius"/>
    </source>
</evidence>
<reference evidence="2 3" key="1">
    <citation type="submission" date="2020-07" db="EMBL/GenBank/DDBJ databases">
        <title>Halophilic bacteria isolated from french cheeses.</title>
        <authorList>
            <person name="Kothe C.I."/>
            <person name="Farah-Kraiem B."/>
            <person name="Renault P."/>
            <person name="Dridi B."/>
        </authorList>
    </citation>
    <scope>NUCLEOTIDE SEQUENCE [LARGE SCALE GENOMIC DNA]</scope>
    <source>
        <strain evidence="2 3">FME1</strain>
    </source>
</reference>
<dbReference type="RefSeq" id="WP_141393052.1">
    <property type="nucleotide sequence ID" value="NZ_CP189763.1"/>
</dbReference>
<proteinExistence type="predicted"/>
<comment type="caution">
    <text evidence="2">The sequence shown here is derived from an EMBL/GenBank/DDBJ whole genome shotgun (WGS) entry which is preliminary data.</text>
</comment>
<keyword evidence="1" id="KW-0472">Membrane</keyword>
<sequence length="210" mass="23641">MVNFDTLSGLRMLGQLGVMLRVRHTDRTWGIDIESLLSGHVESLLRVEGLLARFAQRHSRRISFFVGSFFFLGAIGGAFGASSRFVRGQTENLQNVRTVNQDSTEYLQSQIDFLMDILVSGVWTRFTFVTLGFLVLALIVSMLLAGWVESSASKRPYSFVTLSKKAEKHRAKFLEQQQRDWVMFCVSIFTSVVTGIVANLLFVHFFTGVG</sequence>
<feature type="transmembrane region" description="Helical" evidence="1">
    <location>
        <begin position="122"/>
        <end position="148"/>
    </location>
</feature>
<name>A0ABR9F087_9GAMM</name>
<accession>A0ABR9F087</accession>
<dbReference type="EMBL" id="RRZD01000005">
    <property type="protein sequence ID" value="MBE0399887.1"/>
    <property type="molecule type" value="Genomic_DNA"/>
</dbReference>
<keyword evidence="3" id="KW-1185">Reference proteome</keyword>
<evidence type="ECO:0000313" key="3">
    <source>
        <dbReference type="Proteomes" id="UP001645039"/>
    </source>
</evidence>
<protein>
    <submittedName>
        <fullName evidence="2">Uncharacterized protein</fullName>
    </submittedName>
</protein>
<keyword evidence="1" id="KW-0812">Transmembrane</keyword>
<gene>
    <name evidence="2" type="ORF">EI168_07135</name>
</gene>
<keyword evidence="1" id="KW-1133">Transmembrane helix</keyword>
<organism evidence="2 3">
    <name type="scientific">Halomonas casei</name>
    <dbReference type="NCBI Taxonomy" id="2742613"/>
    <lineage>
        <taxon>Bacteria</taxon>
        <taxon>Pseudomonadati</taxon>
        <taxon>Pseudomonadota</taxon>
        <taxon>Gammaproteobacteria</taxon>
        <taxon>Oceanospirillales</taxon>
        <taxon>Halomonadaceae</taxon>
        <taxon>Halomonas</taxon>
    </lineage>
</organism>
<evidence type="ECO:0000313" key="2">
    <source>
        <dbReference type="EMBL" id="MBE0399887.1"/>
    </source>
</evidence>